<evidence type="ECO:0000256" key="2">
    <source>
        <dbReference type="SAM" id="MobiDB-lite"/>
    </source>
</evidence>
<dbReference type="OrthoDB" id="8910666at2"/>
<dbReference type="GeneID" id="65548350"/>
<keyword evidence="3" id="KW-0732">Signal</keyword>
<dbReference type="NCBIfam" id="TIGR01690">
    <property type="entry name" value="ICE_RAQPRD"/>
    <property type="match status" value="1"/>
</dbReference>
<feature type="chain" id="PRO_5038119255" evidence="3">
    <location>
        <begin position="23"/>
        <end position="108"/>
    </location>
</feature>
<keyword evidence="1" id="KW-0175">Coiled coil</keyword>
<reference evidence="5 7" key="1">
    <citation type="journal article" date="2021" name="Mol. Ecol.">
        <title>Polar bear-adapted Ursidibacter maritimus are remarkably conserved after generations in captivity.</title>
        <authorList>
            <person name="Espinosa-Gongora C."/>
            <person name="Hansen M.J."/>
            <person name="Bertelsen M.F."/>
            <person name="Bojesen A.M."/>
        </authorList>
    </citation>
    <scope>NUCLEOTIDE SEQUENCE</scope>
    <source>
        <strain evidence="5">Pb43105x</strain>
        <strain evidence="4 7">Pb43106</strain>
    </source>
</reference>
<evidence type="ECO:0000256" key="1">
    <source>
        <dbReference type="SAM" id="Coils"/>
    </source>
</evidence>
<feature type="signal peptide" evidence="3">
    <location>
        <begin position="1"/>
        <end position="22"/>
    </location>
</feature>
<sequence>MLKHFPIFLFLSAGLLSANTFADEQAELEQAIRQLESAKQALVRAQSQAKSTNIKTRFYFDYAKARKEIDMVRSGIHYYLNNDRAQPRNPGDVRTLTGDYEKTRVRQK</sequence>
<dbReference type="InterPro" id="IPR019110">
    <property type="entry name" value="Uncharacterised_RAQPRD"/>
</dbReference>
<organism evidence="5 6">
    <name type="scientific">Ursidibacter maritimus</name>
    <dbReference type="NCBI Taxonomy" id="1331689"/>
    <lineage>
        <taxon>Bacteria</taxon>
        <taxon>Pseudomonadati</taxon>
        <taxon>Pseudomonadota</taxon>
        <taxon>Gammaproteobacteria</taxon>
        <taxon>Pasteurellales</taxon>
        <taxon>Pasteurellaceae</taxon>
        <taxon>Ursidibacter</taxon>
    </lineage>
</organism>
<dbReference type="Proteomes" id="UP000732858">
    <property type="component" value="Unassembled WGS sequence"/>
</dbReference>
<evidence type="ECO:0000313" key="7">
    <source>
        <dbReference type="Proteomes" id="UP001196379"/>
    </source>
</evidence>
<dbReference type="EMBL" id="JABUMC010000003">
    <property type="protein sequence ID" value="MBV6546153.1"/>
    <property type="molecule type" value="Genomic_DNA"/>
</dbReference>
<protein>
    <submittedName>
        <fullName evidence="5">Conjugal transfer protein</fullName>
    </submittedName>
</protein>
<name>A0A949SY45_9PAST</name>
<dbReference type="Proteomes" id="UP001196379">
    <property type="component" value="Unassembled WGS sequence"/>
</dbReference>
<comment type="caution">
    <text evidence="5">The sequence shown here is derived from an EMBL/GenBank/DDBJ whole genome shotgun (WGS) entry which is preliminary data.</text>
</comment>
<keyword evidence="7" id="KW-1185">Reference proteome</keyword>
<feature type="region of interest" description="Disordered" evidence="2">
    <location>
        <begin position="83"/>
        <end position="108"/>
    </location>
</feature>
<feature type="coiled-coil region" evidence="1">
    <location>
        <begin position="18"/>
        <end position="55"/>
    </location>
</feature>
<evidence type="ECO:0000256" key="3">
    <source>
        <dbReference type="SAM" id="SignalP"/>
    </source>
</evidence>
<gene>
    <name evidence="4" type="ORF">HT657_02685</name>
    <name evidence="5" type="ORF">HT672_02410</name>
</gene>
<proteinExistence type="predicted"/>
<evidence type="ECO:0000313" key="5">
    <source>
        <dbReference type="EMBL" id="MBV6546153.1"/>
    </source>
</evidence>
<feature type="compositionally biased region" description="Basic and acidic residues" evidence="2">
    <location>
        <begin position="99"/>
        <end position="108"/>
    </location>
</feature>
<dbReference type="AlphaFoldDB" id="A0A949SY45"/>
<dbReference type="RefSeq" id="WP_157402543.1">
    <property type="nucleotide sequence ID" value="NZ_JABULY010000001.1"/>
</dbReference>
<accession>A0A949SY45</accession>
<dbReference type="EMBL" id="JABULY010000001">
    <property type="protein sequence ID" value="MBV6531063.1"/>
    <property type="molecule type" value="Genomic_DNA"/>
</dbReference>
<dbReference type="Pfam" id="PF09686">
    <property type="entry name" value="Plasmid_RAQPRD"/>
    <property type="match status" value="1"/>
</dbReference>
<evidence type="ECO:0000313" key="4">
    <source>
        <dbReference type="EMBL" id="MBV6531063.1"/>
    </source>
</evidence>
<evidence type="ECO:0000313" key="6">
    <source>
        <dbReference type="Proteomes" id="UP000732858"/>
    </source>
</evidence>